<organism evidence="2 3">
    <name type="scientific">Virgibacillus halodenitrificans</name>
    <name type="common">Bacillus halodenitrificans</name>
    <dbReference type="NCBI Taxonomy" id="1482"/>
    <lineage>
        <taxon>Bacteria</taxon>
        <taxon>Bacillati</taxon>
        <taxon>Bacillota</taxon>
        <taxon>Bacilli</taxon>
        <taxon>Bacillales</taxon>
        <taxon>Bacillaceae</taxon>
        <taxon>Virgibacillus</taxon>
    </lineage>
</organism>
<dbReference type="EMBL" id="JACWEZ010000008">
    <property type="protein sequence ID" value="MBD1223619.1"/>
    <property type="molecule type" value="Genomic_DNA"/>
</dbReference>
<protein>
    <submittedName>
        <fullName evidence="2">Uncharacterized protein</fullName>
    </submittedName>
</protein>
<comment type="caution">
    <text evidence="2">The sequence shown here is derived from an EMBL/GenBank/DDBJ whole genome shotgun (WGS) entry which is preliminary data.</text>
</comment>
<keyword evidence="1" id="KW-0812">Transmembrane</keyword>
<accession>A0ABR7VNX2</accession>
<proteinExistence type="predicted"/>
<reference evidence="2 3" key="1">
    <citation type="submission" date="2020-09" db="EMBL/GenBank/DDBJ databases">
        <title>Draft Genome Sequences of Oil-Oxidizing Bacteria Halomonas titanicae, Marinobacter lutaoensis, and Virgibacillus halodenitrificans Isolated from Highly Saline Environments.</title>
        <authorList>
            <person name="Grouzdev D.S."/>
            <person name="Sokolova D.S."/>
            <person name="Semenova E.M."/>
            <person name="Borzenkov I.A."/>
            <person name="Bidzhieva S.K."/>
            <person name="Poltaraus A.B."/>
            <person name="Nazina T.N."/>
        </authorList>
    </citation>
    <scope>NUCLEOTIDE SEQUENCE [LARGE SCALE GENOMIC DNA]</scope>
    <source>
        <strain evidence="2 3">VKM B-3472D</strain>
    </source>
</reference>
<gene>
    <name evidence="2" type="ORF">IC602_13515</name>
</gene>
<dbReference type="RefSeq" id="WP_189778621.1">
    <property type="nucleotide sequence ID" value="NZ_JACWEZ010000008.1"/>
</dbReference>
<evidence type="ECO:0000256" key="1">
    <source>
        <dbReference type="SAM" id="Phobius"/>
    </source>
</evidence>
<keyword evidence="1" id="KW-1133">Transmembrane helix</keyword>
<keyword evidence="1" id="KW-0472">Membrane</keyword>
<evidence type="ECO:0000313" key="3">
    <source>
        <dbReference type="Proteomes" id="UP000621631"/>
    </source>
</evidence>
<keyword evidence="3" id="KW-1185">Reference proteome</keyword>
<sequence>MKDKLNLIGYSLVFLGVVLFILKSTESISIYYIDYITITIGIGIVLVGGLIYGKEKHLLCRIGWHRFEHVGRDAEVKFAFIYKCNRCGRTKRVVRSTGGVG</sequence>
<dbReference type="Proteomes" id="UP000621631">
    <property type="component" value="Unassembled WGS sequence"/>
</dbReference>
<feature type="transmembrane region" description="Helical" evidence="1">
    <location>
        <begin position="7"/>
        <end position="24"/>
    </location>
</feature>
<name>A0ABR7VNX2_VIRHA</name>
<evidence type="ECO:0000313" key="2">
    <source>
        <dbReference type="EMBL" id="MBD1223619.1"/>
    </source>
</evidence>
<feature type="transmembrane region" description="Helical" evidence="1">
    <location>
        <begin position="30"/>
        <end position="52"/>
    </location>
</feature>